<keyword evidence="2" id="KW-1185">Reference proteome</keyword>
<evidence type="ECO:0000313" key="2">
    <source>
        <dbReference type="Proteomes" id="UP000304941"/>
    </source>
</evidence>
<evidence type="ECO:0008006" key="3">
    <source>
        <dbReference type="Google" id="ProtNLM"/>
    </source>
</evidence>
<dbReference type="EMBL" id="VBVZ01000522">
    <property type="protein sequence ID" value="TLG88621.1"/>
    <property type="molecule type" value="Genomic_DNA"/>
</dbReference>
<dbReference type="RefSeq" id="WP_138453565.1">
    <property type="nucleotide sequence ID" value="NZ_VBVZ01000522.1"/>
</dbReference>
<comment type="caution">
    <text evidence="1">The sequence shown here is derived from an EMBL/GenBank/DDBJ whole genome shotgun (WGS) entry which is preliminary data.</text>
</comment>
<organism evidence="1 2">
    <name type="scientific">Pseudomonas edaphica</name>
    <dbReference type="NCBI Taxonomy" id="2006980"/>
    <lineage>
        <taxon>Bacteria</taxon>
        <taxon>Pseudomonadati</taxon>
        <taxon>Pseudomonadota</taxon>
        <taxon>Gammaproteobacteria</taxon>
        <taxon>Pseudomonadales</taxon>
        <taxon>Pseudomonadaceae</taxon>
        <taxon>Pseudomonas</taxon>
    </lineage>
</organism>
<evidence type="ECO:0000313" key="1">
    <source>
        <dbReference type="EMBL" id="TLG88621.1"/>
    </source>
</evidence>
<name>A0ABY2TYA4_9PSED</name>
<proteinExistence type="predicted"/>
<gene>
    <name evidence="1" type="ORF">FEM54_25615</name>
</gene>
<protein>
    <recommendedName>
        <fullName evidence="3">Bacteriocin</fullName>
    </recommendedName>
</protein>
<accession>A0ABY2TYA4</accession>
<dbReference type="Proteomes" id="UP000304941">
    <property type="component" value="Unassembled WGS sequence"/>
</dbReference>
<reference evidence="1 2" key="1">
    <citation type="submission" date="2019-05" db="EMBL/GenBank/DDBJ databases">
        <title>Pseudomonas edaphica sp. nov., isolated from rhizospheric soil of Cistus ladanifer L. in Spain.</title>
        <authorList>
            <person name="Peix A."/>
        </authorList>
    </citation>
    <scope>NUCLEOTIDE SEQUENCE [LARGE SCALE GENOMIC DNA]</scope>
    <source>
        <strain evidence="1 2">RD25</strain>
    </source>
</reference>
<sequence>MQELNVQEVEAVSGAGIFGAIQGLLFGLEAGTVEGAKVGRGDIGSAVATITVGIGAGVQGFIKGLFGGWW</sequence>